<organism evidence="1">
    <name type="scientific">marine sediment metagenome</name>
    <dbReference type="NCBI Taxonomy" id="412755"/>
    <lineage>
        <taxon>unclassified sequences</taxon>
        <taxon>metagenomes</taxon>
        <taxon>ecological metagenomes</taxon>
    </lineage>
</organism>
<feature type="non-terminal residue" evidence="1">
    <location>
        <position position="79"/>
    </location>
</feature>
<gene>
    <name evidence="1" type="ORF">LCGC14_2916040</name>
</gene>
<evidence type="ECO:0000313" key="1">
    <source>
        <dbReference type="EMBL" id="KKK71226.1"/>
    </source>
</evidence>
<protein>
    <submittedName>
        <fullName evidence="1">Uncharacterized protein</fullName>
    </submittedName>
</protein>
<sequence>MATKSLKVKEGVGGQKWFLAGTFGNSDDARDSGNEFEDDGFITSVSKASNDEDWDLWIRPKGKATERQLEILTGLVGIA</sequence>
<reference evidence="1" key="1">
    <citation type="journal article" date="2015" name="Nature">
        <title>Complex archaea that bridge the gap between prokaryotes and eukaryotes.</title>
        <authorList>
            <person name="Spang A."/>
            <person name="Saw J.H."/>
            <person name="Jorgensen S.L."/>
            <person name="Zaremba-Niedzwiedzka K."/>
            <person name="Martijn J."/>
            <person name="Lind A.E."/>
            <person name="van Eijk R."/>
            <person name="Schleper C."/>
            <person name="Guy L."/>
            <person name="Ettema T.J."/>
        </authorList>
    </citation>
    <scope>NUCLEOTIDE SEQUENCE</scope>
</reference>
<dbReference type="AlphaFoldDB" id="A0A0F9AGA1"/>
<accession>A0A0F9AGA1</accession>
<proteinExistence type="predicted"/>
<name>A0A0F9AGA1_9ZZZZ</name>
<dbReference type="EMBL" id="LAZR01057829">
    <property type="protein sequence ID" value="KKK71226.1"/>
    <property type="molecule type" value="Genomic_DNA"/>
</dbReference>
<comment type="caution">
    <text evidence="1">The sequence shown here is derived from an EMBL/GenBank/DDBJ whole genome shotgun (WGS) entry which is preliminary data.</text>
</comment>